<feature type="transmembrane region" description="Helical" evidence="10">
    <location>
        <begin position="490"/>
        <end position="507"/>
    </location>
</feature>
<dbReference type="UniPathway" id="UPA00378"/>
<comment type="subcellular location">
    <subcellularLocation>
        <location evidence="10">Cell membrane</location>
    </subcellularLocation>
    <subcellularLocation>
        <location evidence="1">Endomembrane system</location>
        <topology evidence="1">Multi-pass membrane protein</topology>
    </subcellularLocation>
</comment>
<accession>A0A8J2TY81</accession>
<dbReference type="Pfam" id="PF16192">
    <property type="entry name" value="PMT_4TMC"/>
    <property type="match status" value="1"/>
</dbReference>
<feature type="domain" description="Protein O-mannosyl-transferase C-terminal four TM" evidence="13">
    <location>
        <begin position="337"/>
        <end position="529"/>
    </location>
</feature>
<evidence type="ECO:0000256" key="10">
    <source>
        <dbReference type="RuleBase" id="RU367007"/>
    </source>
</evidence>
<dbReference type="EMBL" id="BMFY01000006">
    <property type="protein sequence ID" value="GGA14778.1"/>
    <property type="molecule type" value="Genomic_DNA"/>
</dbReference>
<keyword evidence="8 10" id="KW-0472">Membrane</keyword>
<dbReference type="PANTHER" id="PTHR10050:SF46">
    <property type="entry name" value="PROTEIN O-MANNOSYL-TRANSFERASE 2"/>
    <property type="match status" value="1"/>
</dbReference>
<keyword evidence="7 10" id="KW-1133">Transmembrane helix</keyword>
<feature type="transmembrane region" description="Helical" evidence="10">
    <location>
        <begin position="36"/>
        <end position="55"/>
    </location>
</feature>
<organism evidence="14 15">
    <name type="scientific">Sediminivirga luteola</name>
    <dbReference type="NCBI Taxonomy" id="1774748"/>
    <lineage>
        <taxon>Bacteria</taxon>
        <taxon>Bacillati</taxon>
        <taxon>Actinomycetota</taxon>
        <taxon>Actinomycetes</taxon>
        <taxon>Micrococcales</taxon>
        <taxon>Brevibacteriaceae</taxon>
        <taxon>Sediminivirga</taxon>
    </lineage>
</organism>
<dbReference type="InterPro" id="IPR003342">
    <property type="entry name" value="ArnT-like_N"/>
</dbReference>
<comment type="pathway">
    <text evidence="2 10">Protein modification; protein glycosylation.</text>
</comment>
<keyword evidence="15" id="KW-1185">Reference proteome</keyword>
<reference evidence="14" key="2">
    <citation type="submission" date="2020-09" db="EMBL/GenBank/DDBJ databases">
        <authorList>
            <person name="Sun Q."/>
            <person name="Zhou Y."/>
        </authorList>
    </citation>
    <scope>NUCLEOTIDE SEQUENCE</scope>
    <source>
        <strain evidence="14">CGMCC 1.12785</strain>
    </source>
</reference>
<dbReference type="EC" id="2.4.1.-" evidence="10"/>
<gene>
    <name evidence="14" type="ORF">GCM10011333_17200</name>
</gene>
<feature type="transmembrane region" description="Helical" evidence="10">
    <location>
        <begin position="445"/>
        <end position="469"/>
    </location>
</feature>
<name>A0A8J2TY81_9MICO</name>
<feature type="transmembrane region" description="Helical" evidence="10">
    <location>
        <begin position="248"/>
        <end position="266"/>
    </location>
</feature>
<evidence type="ECO:0000259" key="13">
    <source>
        <dbReference type="Pfam" id="PF16192"/>
    </source>
</evidence>
<feature type="transmembrane region" description="Helical" evidence="10">
    <location>
        <begin position="184"/>
        <end position="202"/>
    </location>
</feature>
<evidence type="ECO:0000256" key="5">
    <source>
        <dbReference type="ARBA" id="ARBA00022679"/>
    </source>
</evidence>
<dbReference type="Proteomes" id="UP000616114">
    <property type="component" value="Unassembled WGS sequence"/>
</dbReference>
<comment type="caution">
    <text evidence="14">The sequence shown here is derived from an EMBL/GenBank/DDBJ whole genome shotgun (WGS) entry which is preliminary data.</text>
</comment>
<feature type="transmembrane region" description="Helical" evidence="10">
    <location>
        <begin position="160"/>
        <end position="178"/>
    </location>
</feature>
<protein>
    <recommendedName>
        <fullName evidence="9 10">Polyprenol-phosphate-mannose--protein mannosyltransferase</fullName>
        <ecNumber evidence="10">2.4.1.-</ecNumber>
    </recommendedName>
</protein>
<evidence type="ECO:0000256" key="8">
    <source>
        <dbReference type="ARBA" id="ARBA00023136"/>
    </source>
</evidence>
<evidence type="ECO:0000256" key="7">
    <source>
        <dbReference type="ARBA" id="ARBA00022989"/>
    </source>
</evidence>
<evidence type="ECO:0000256" key="4">
    <source>
        <dbReference type="ARBA" id="ARBA00022676"/>
    </source>
</evidence>
<reference evidence="14" key="1">
    <citation type="journal article" date="2014" name="Int. J. Syst. Evol. Microbiol.">
        <title>Complete genome sequence of Corynebacterium casei LMG S-19264T (=DSM 44701T), isolated from a smear-ripened cheese.</title>
        <authorList>
            <consortium name="US DOE Joint Genome Institute (JGI-PGF)"/>
            <person name="Walter F."/>
            <person name="Albersmeier A."/>
            <person name="Kalinowski J."/>
            <person name="Ruckert C."/>
        </authorList>
    </citation>
    <scope>NUCLEOTIDE SEQUENCE</scope>
    <source>
        <strain evidence="14">CGMCC 1.12785</strain>
    </source>
</reference>
<dbReference type="Pfam" id="PF02366">
    <property type="entry name" value="PMT"/>
    <property type="match status" value="1"/>
</dbReference>
<evidence type="ECO:0000256" key="9">
    <source>
        <dbReference type="ARBA" id="ARBA00093617"/>
    </source>
</evidence>
<evidence type="ECO:0000256" key="6">
    <source>
        <dbReference type="ARBA" id="ARBA00022692"/>
    </source>
</evidence>
<evidence type="ECO:0000313" key="15">
    <source>
        <dbReference type="Proteomes" id="UP000616114"/>
    </source>
</evidence>
<feature type="transmembrane region" description="Helical" evidence="10">
    <location>
        <begin position="287"/>
        <end position="307"/>
    </location>
</feature>
<proteinExistence type="inferred from homology"/>
<comment type="function">
    <text evidence="10">Protein O-mannosyltransferase that catalyzes the transfer of a single mannose residue from a polyprenol phospho-mannosyl lipidic donor to the hydroxyl group of selected serine and threonine residues in acceptor proteins.</text>
</comment>
<evidence type="ECO:0000259" key="12">
    <source>
        <dbReference type="Pfam" id="PF02366"/>
    </source>
</evidence>
<keyword evidence="10" id="KW-1003">Cell membrane</keyword>
<dbReference type="AlphaFoldDB" id="A0A8J2TY81"/>
<keyword evidence="6 10" id="KW-0812">Transmembrane</keyword>
<evidence type="ECO:0000256" key="11">
    <source>
        <dbReference type="SAM" id="MobiDB-lite"/>
    </source>
</evidence>
<keyword evidence="4 10" id="KW-0328">Glycosyltransferase</keyword>
<dbReference type="GO" id="GO:0012505">
    <property type="term" value="C:endomembrane system"/>
    <property type="evidence" value="ECO:0007669"/>
    <property type="project" value="UniProtKB-SubCell"/>
</dbReference>
<feature type="transmembrane region" description="Helical" evidence="10">
    <location>
        <begin position="422"/>
        <end position="439"/>
    </location>
</feature>
<evidence type="ECO:0000256" key="3">
    <source>
        <dbReference type="ARBA" id="ARBA00007222"/>
    </source>
</evidence>
<feature type="region of interest" description="Disordered" evidence="11">
    <location>
        <begin position="1"/>
        <end position="23"/>
    </location>
</feature>
<evidence type="ECO:0000313" key="14">
    <source>
        <dbReference type="EMBL" id="GGA14778.1"/>
    </source>
</evidence>
<sequence length="530" mass="58275">MTHVSELQHGTPSPASAPSPGPAARLASALVTHRRILGWLLPLAVAVAGGVMRFWRLGEPGTLVFDETYYVKDAYSLLQSGYERQWPEGSDDAFNQGDASMLRTDPGFVVHPPAGKWLIALGLQLFGHDSAFGWRFTAALVGAVSILMIGLIARRLFSSTFLGTAAAVLLAVDGSHLVHSRTSLLDIFLMFWILAGFGAVLIDRDRTGARIAALAARPGGPDGPVGFRPWLLVAGVCFGLALGTKWSGVYPLAAFGLAAVLWTLGMRRRAGARTPLRSTVRRDIVPSFFTLVPIAFVVYLSTWAGWISSRGAYNRQWAAEHSGWWDVLPDWLVSLAYHHWQAYRFHVGVESEHPYMSHPWGWIVQWRPTSFYFRRDDEGAQCAADTCAAAITSVGNPVIWWAGAAAVLLCLVAWIAHRDWRAGAILAGLAATWLPWFSYADRTIFTFYTIVMLPFVVLAVVYALGLLWGRAPADAPPGRALPAGLAARRLAVGAFLAVAVAVFFWFWPLHVAEWIPMDSWRARMWLPSWI</sequence>
<dbReference type="PANTHER" id="PTHR10050">
    <property type="entry name" value="DOLICHYL-PHOSPHATE-MANNOSE--PROTEIN MANNOSYLTRANSFERASE"/>
    <property type="match status" value="1"/>
</dbReference>
<dbReference type="InterPro" id="IPR027005">
    <property type="entry name" value="PMT-like"/>
</dbReference>
<evidence type="ECO:0000256" key="1">
    <source>
        <dbReference type="ARBA" id="ARBA00004127"/>
    </source>
</evidence>
<dbReference type="RefSeq" id="WP_188550509.1">
    <property type="nucleotide sequence ID" value="NZ_BMFY01000006.1"/>
</dbReference>
<comment type="similarity">
    <text evidence="3 10">Belongs to the glycosyltransferase 39 family.</text>
</comment>
<feature type="transmembrane region" description="Helical" evidence="10">
    <location>
        <begin position="223"/>
        <end position="242"/>
    </location>
</feature>
<dbReference type="InterPro" id="IPR032421">
    <property type="entry name" value="PMT_4TMC"/>
</dbReference>
<feature type="domain" description="ArnT-like N-terminal" evidence="12">
    <location>
        <begin position="48"/>
        <end position="197"/>
    </location>
</feature>
<feature type="transmembrane region" description="Helical" evidence="10">
    <location>
        <begin position="132"/>
        <end position="153"/>
    </location>
</feature>
<evidence type="ECO:0000256" key="2">
    <source>
        <dbReference type="ARBA" id="ARBA00004922"/>
    </source>
</evidence>
<feature type="transmembrane region" description="Helical" evidence="10">
    <location>
        <begin position="398"/>
        <end position="415"/>
    </location>
</feature>
<dbReference type="GO" id="GO:0004169">
    <property type="term" value="F:dolichyl-phosphate-mannose-protein mannosyltransferase activity"/>
    <property type="evidence" value="ECO:0007669"/>
    <property type="project" value="UniProtKB-UniRule"/>
</dbReference>
<keyword evidence="5 10" id="KW-0808">Transferase</keyword>
<dbReference type="GO" id="GO:0005886">
    <property type="term" value="C:plasma membrane"/>
    <property type="evidence" value="ECO:0007669"/>
    <property type="project" value="UniProtKB-SubCell"/>
</dbReference>